<dbReference type="STRING" id="1908237.BEN47_11985"/>
<dbReference type="InterPro" id="IPR013783">
    <property type="entry name" value="Ig-like_fold"/>
</dbReference>
<protein>
    <submittedName>
        <fullName evidence="6">Glycosyl hydrolase</fullName>
    </submittedName>
</protein>
<dbReference type="PROSITE" id="PS00775">
    <property type="entry name" value="GLYCOSYL_HYDROL_F3"/>
    <property type="match status" value="1"/>
</dbReference>
<dbReference type="SMART" id="SM01217">
    <property type="entry name" value="Fn3_like"/>
    <property type="match status" value="1"/>
</dbReference>
<evidence type="ECO:0000256" key="3">
    <source>
        <dbReference type="ARBA" id="ARBA00023277"/>
    </source>
</evidence>
<comment type="similarity">
    <text evidence="1 4">Belongs to the glycosyl hydrolase 3 family.</text>
</comment>
<proteinExistence type="inferred from homology"/>
<dbReference type="GO" id="GO:0005975">
    <property type="term" value="P:carbohydrate metabolic process"/>
    <property type="evidence" value="ECO:0007669"/>
    <property type="project" value="InterPro"/>
</dbReference>
<dbReference type="InterPro" id="IPR001764">
    <property type="entry name" value="Glyco_hydro_3_N"/>
</dbReference>
<dbReference type="PANTHER" id="PTHR42715">
    <property type="entry name" value="BETA-GLUCOSIDASE"/>
    <property type="match status" value="1"/>
</dbReference>
<dbReference type="InterPro" id="IPR036881">
    <property type="entry name" value="Glyco_hydro_3_C_sf"/>
</dbReference>
<dbReference type="InterPro" id="IPR019800">
    <property type="entry name" value="Glyco_hydro_3_AS"/>
</dbReference>
<evidence type="ECO:0000256" key="2">
    <source>
        <dbReference type="ARBA" id="ARBA00022801"/>
    </source>
</evidence>
<dbReference type="FunFam" id="2.60.40.10:FF:000495">
    <property type="entry name" value="Periplasmic beta-glucosidase"/>
    <property type="match status" value="1"/>
</dbReference>
<organism evidence="6 7">
    <name type="scientific">Hymenobacter lapidarius</name>
    <dbReference type="NCBI Taxonomy" id="1908237"/>
    <lineage>
        <taxon>Bacteria</taxon>
        <taxon>Pseudomonadati</taxon>
        <taxon>Bacteroidota</taxon>
        <taxon>Cytophagia</taxon>
        <taxon>Cytophagales</taxon>
        <taxon>Hymenobacteraceae</taxon>
        <taxon>Hymenobacter</taxon>
    </lineage>
</organism>
<dbReference type="InterPro" id="IPR026891">
    <property type="entry name" value="Fn3-like"/>
</dbReference>
<dbReference type="Pfam" id="PF00933">
    <property type="entry name" value="Glyco_hydro_3"/>
    <property type="match status" value="1"/>
</dbReference>
<keyword evidence="7" id="KW-1185">Reference proteome</keyword>
<evidence type="ECO:0000313" key="6">
    <source>
        <dbReference type="EMBL" id="OGX87056.1"/>
    </source>
</evidence>
<sequence>MASQSPPLTANDAAVEALLKKLTLEEKIKMVHANSAFASGGIERLSIPELMTSDGPHGVRPEQGRNWKPVDNPHNASTYLPTNNALAATWNRELGYAYGAVLGREANFRGKDVILGPGINIIRAPLNGRNFEYLSEDPYLVAQMAVGYIRGVQDQGVSACVKHYAANNQEIHRNDIDVNMSERALREIYLPGFRAAVQQGGAYALMGSYNKFRGQYATENAYLVNDILKGEWGFKGVVMSDWGSVHNTQDALRNGTDLEMGTDLNMVYKSTAQTVEGFKPEFTPALYDQFFLAAPALAAIKKDPQLLPLLDDKVRRILRLMYATNMLGPVKRQPGAHNTAAHQATALKVAEEGIVLLKNDGLLPLKKTVKTVAVIGANATRENAGGGGSAQLRAKYEVTPLQGLKYELGSTATITYAAGYKIAKGQQADPALISEAVAAAKAAEVVVFVGGSFHGYDYTKWGDNAYDAEAVDKPDLHLPFGQDELVRAVLAANPNTVVVLLGGGPIDVSAWAAQTRAIVEAWYPGMEGGNALAHILFGDVNPSGKLPLTFPVKLEDSPVTKLGEYPSTPGNPLKQTYKDDIYVGYRYFDTYKVAPQFAFGHGLSYTTFKYNGLTVTPGKRSATVQLTVTNTGPVAGAEVVQVYVHDEKASVKRPEKELKGFQKVFLQPGASKALTLVLDAEAFQYYSEARKQWVLEPGRFEVLVGSSSRDIRLTGSVVL</sequence>
<dbReference type="SUPFAM" id="SSF52279">
    <property type="entry name" value="Beta-D-glucan exohydrolase, C-terminal domain"/>
    <property type="match status" value="1"/>
</dbReference>
<dbReference type="Gene3D" id="3.20.20.300">
    <property type="entry name" value="Glycoside hydrolase, family 3, N-terminal domain"/>
    <property type="match status" value="1"/>
</dbReference>
<dbReference type="EMBL" id="MDZB01000093">
    <property type="protein sequence ID" value="OGX87056.1"/>
    <property type="molecule type" value="Genomic_DNA"/>
</dbReference>
<dbReference type="Pfam" id="PF14310">
    <property type="entry name" value="Fn3-like"/>
    <property type="match status" value="1"/>
</dbReference>
<evidence type="ECO:0000256" key="4">
    <source>
        <dbReference type="RuleBase" id="RU361161"/>
    </source>
</evidence>
<gene>
    <name evidence="6" type="ORF">BEN47_11985</name>
</gene>
<comment type="caution">
    <text evidence="6">The sequence shown here is derived from an EMBL/GenBank/DDBJ whole genome shotgun (WGS) entry which is preliminary data.</text>
</comment>
<dbReference type="PRINTS" id="PR00133">
    <property type="entry name" value="GLHYDRLASE3"/>
</dbReference>
<dbReference type="SUPFAM" id="SSF51445">
    <property type="entry name" value="(Trans)glycosidases"/>
    <property type="match status" value="1"/>
</dbReference>
<dbReference type="AlphaFoldDB" id="A0A1G1T864"/>
<dbReference type="InterPro" id="IPR017853">
    <property type="entry name" value="GH"/>
</dbReference>
<keyword evidence="4" id="KW-0326">Glycosidase</keyword>
<dbReference type="GO" id="GO:0008422">
    <property type="term" value="F:beta-glucosidase activity"/>
    <property type="evidence" value="ECO:0007669"/>
    <property type="project" value="UniProtKB-ARBA"/>
</dbReference>
<keyword evidence="3" id="KW-0119">Carbohydrate metabolism</keyword>
<reference evidence="6 7" key="1">
    <citation type="submission" date="2016-08" db="EMBL/GenBank/DDBJ databases">
        <title>Hymenobacter coccineus sp. nov., Hymenobacter lapidarius sp. nov. and Hymenobacter glacialis sp. nov., isolated from Antarctic soil.</title>
        <authorList>
            <person name="Sedlacek I."/>
            <person name="Kralova S."/>
            <person name="Kyrova K."/>
            <person name="Maslanova I."/>
            <person name="Stankova E."/>
            <person name="Vrbovska V."/>
            <person name="Nemec M."/>
            <person name="Bartak M."/>
            <person name="Svec P."/>
            <person name="Busse H.-J."/>
            <person name="Pantucek R."/>
        </authorList>
    </citation>
    <scope>NUCLEOTIDE SEQUENCE [LARGE SCALE GENOMIC DNA]</scope>
    <source>
        <strain evidence="6 7">CCM 8643</strain>
    </source>
</reference>
<dbReference type="Proteomes" id="UP000176294">
    <property type="component" value="Unassembled WGS sequence"/>
</dbReference>
<evidence type="ECO:0000259" key="5">
    <source>
        <dbReference type="SMART" id="SM01217"/>
    </source>
</evidence>
<dbReference type="InterPro" id="IPR036962">
    <property type="entry name" value="Glyco_hydro_3_N_sf"/>
</dbReference>
<dbReference type="InterPro" id="IPR002772">
    <property type="entry name" value="Glyco_hydro_3_C"/>
</dbReference>
<keyword evidence="2 4" id="KW-0378">Hydrolase</keyword>
<dbReference type="InterPro" id="IPR050288">
    <property type="entry name" value="Cellulose_deg_GH3"/>
</dbReference>
<dbReference type="PANTHER" id="PTHR42715:SF10">
    <property type="entry name" value="BETA-GLUCOSIDASE"/>
    <property type="match status" value="1"/>
</dbReference>
<dbReference type="Gene3D" id="3.40.50.1700">
    <property type="entry name" value="Glycoside hydrolase family 3 C-terminal domain"/>
    <property type="match status" value="1"/>
</dbReference>
<evidence type="ECO:0000256" key="1">
    <source>
        <dbReference type="ARBA" id="ARBA00005336"/>
    </source>
</evidence>
<dbReference type="Gene3D" id="2.60.40.10">
    <property type="entry name" value="Immunoglobulins"/>
    <property type="match status" value="1"/>
</dbReference>
<evidence type="ECO:0000313" key="7">
    <source>
        <dbReference type="Proteomes" id="UP000176294"/>
    </source>
</evidence>
<name>A0A1G1T864_9BACT</name>
<feature type="domain" description="Fibronectin type III-like" evidence="5">
    <location>
        <begin position="638"/>
        <end position="708"/>
    </location>
</feature>
<dbReference type="Pfam" id="PF01915">
    <property type="entry name" value="Glyco_hydro_3_C"/>
    <property type="match status" value="1"/>
</dbReference>
<accession>A0A1G1T864</accession>